<evidence type="ECO:0000313" key="2">
    <source>
        <dbReference type="EMBL" id="KAK6948114.1"/>
    </source>
</evidence>
<keyword evidence="1" id="KW-0732">Signal</keyword>
<evidence type="ECO:0008006" key="4">
    <source>
        <dbReference type="Google" id="ProtNLM"/>
    </source>
</evidence>
<feature type="chain" id="PRO_5043321169" description="IDI-2" evidence="1">
    <location>
        <begin position="20"/>
        <end position="143"/>
    </location>
</feature>
<evidence type="ECO:0000313" key="3">
    <source>
        <dbReference type="Proteomes" id="UP001369815"/>
    </source>
</evidence>
<reference evidence="2 3" key="1">
    <citation type="journal article" date="2024" name="Front Chem Biol">
        <title>Unveiling the potential of Daldinia eschscholtzii MFLUCC 19-0629 through bioactivity and bioinformatics studies for enhanced sustainable agriculture production.</title>
        <authorList>
            <person name="Brooks S."/>
            <person name="Weaver J.A."/>
            <person name="Klomchit A."/>
            <person name="Alharthi S.A."/>
            <person name="Onlamun T."/>
            <person name="Nurani R."/>
            <person name="Vong T.K."/>
            <person name="Alberti F."/>
            <person name="Greco C."/>
        </authorList>
    </citation>
    <scope>NUCLEOTIDE SEQUENCE [LARGE SCALE GENOMIC DNA]</scope>
    <source>
        <strain evidence="2">MFLUCC 19-0629</strain>
    </source>
</reference>
<dbReference type="AlphaFoldDB" id="A0AAX6M6S5"/>
<organism evidence="2 3">
    <name type="scientific">Daldinia eschscholtzii</name>
    <dbReference type="NCBI Taxonomy" id="292717"/>
    <lineage>
        <taxon>Eukaryota</taxon>
        <taxon>Fungi</taxon>
        <taxon>Dikarya</taxon>
        <taxon>Ascomycota</taxon>
        <taxon>Pezizomycotina</taxon>
        <taxon>Sordariomycetes</taxon>
        <taxon>Xylariomycetidae</taxon>
        <taxon>Xylariales</taxon>
        <taxon>Hypoxylaceae</taxon>
        <taxon>Daldinia</taxon>
    </lineage>
</organism>
<protein>
    <recommendedName>
        <fullName evidence="4">IDI-2</fullName>
    </recommendedName>
</protein>
<gene>
    <name evidence="2" type="ORF">Daesc_009878</name>
</gene>
<keyword evidence="3" id="KW-1185">Reference proteome</keyword>
<accession>A0AAX6M6S5</accession>
<comment type="caution">
    <text evidence="2">The sequence shown here is derived from an EMBL/GenBank/DDBJ whole genome shotgun (WGS) entry which is preliminary data.</text>
</comment>
<proteinExistence type="predicted"/>
<dbReference type="EMBL" id="JBANMG010000010">
    <property type="protein sequence ID" value="KAK6948114.1"/>
    <property type="molecule type" value="Genomic_DNA"/>
</dbReference>
<dbReference type="Proteomes" id="UP001369815">
    <property type="component" value="Unassembled WGS sequence"/>
</dbReference>
<sequence>MKTSYTIFLLAAQMLSVLASPAPAAPNADCGAAGTFEISQLPKGVDPSAVRTCIEHPLGNSLQESVEKREGALFERACWHGKSVGCTKGYCWKTCGDGPWCWTARNSGFGDWYTCKSDSDCSQSQPCSQSTAGKDCKSCGCSC</sequence>
<evidence type="ECO:0000256" key="1">
    <source>
        <dbReference type="SAM" id="SignalP"/>
    </source>
</evidence>
<name>A0AAX6M6S5_9PEZI</name>
<feature type="signal peptide" evidence="1">
    <location>
        <begin position="1"/>
        <end position="19"/>
    </location>
</feature>